<accession>A0A1D3D8Z6</accession>
<reference evidence="1 2" key="1">
    <citation type="journal article" date="2016" name="BMC Genomics">
        <title>Comparative genomics reveals Cyclospora cayetanensis possesses coccidia-like metabolism and invasion components but unique surface antigens.</title>
        <authorList>
            <person name="Liu S."/>
            <person name="Wang L."/>
            <person name="Zheng H."/>
            <person name="Xu Z."/>
            <person name="Roellig D.M."/>
            <person name="Li N."/>
            <person name="Frace M.A."/>
            <person name="Tang K."/>
            <person name="Arrowood M.J."/>
            <person name="Moss D.M."/>
            <person name="Zhang L."/>
            <person name="Feng Y."/>
            <person name="Xiao L."/>
        </authorList>
    </citation>
    <scope>NUCLEOTIDE SEQUENCE [LARGE SCALE GENOMIC DNA]</scope>
    <source>
        <strain evidence="1 2">CHN_HEN01</strain>
    </source>
</reference>
<dbReference type="Proteomes" id="UP000095192">
    <property type="component" value="Unassembled WGS sequence"/>
</dbReference>
<dbReference type="VEuPathDB" id="ToxoDB:cyc_05778"/>
<dbReference type="InParanoid" id="A0A1D3D8Z6"/>
<gene>
    <name evidence="1" type="ORF">cyc_05778</name>
</gene>
<comment type="caution">
    <text evidence="1">The sequence shown here is derived from an EMBL/GenBank/DDBJ whole genome shotgun (WGS) entry which is preliminary data.</text>
</comment>
<keyword evidence="2" id="KW-1185">Reference proteome</keyword>
<evidence type="ECO:0000313" key="1">
    <source>
        <dbReference type="EMBL" id="OEH79936.1"/>
    </source>
</evidence>
<dbReference type="AlphaFoldDB" id="A0A1D3D8Z6"/>
<evidence type="ECO:0000313" key="2">
    <source>
        <dbReference type="Proteomes" id="UP000095192"/>
    </source>
</evidence>
<protein>
    <submittedName>
        <fullName evidence="1">Uncharacterized protein</fullName>
    </submittedName>
</protein>
<name>A0A1D3D8Z6_9EIME</name>
<organism evidence="1 2">
    <name type="scientific">Cyclospora cayetanensis</name>
    <dbReference type="NCBI Taxonomy" id="88456"/>
    <lineage>
        <taxon>Eukaryota</taxon>
        <taxon>Sar</taxon>
        <taxon>Alveolata</taxon>
        <taxon>Apicomplexa</taxon>
        <taxon>Conoidasida</taxon>
        <taxon>Coccidia</taxon>
        <taxon>Eucoccidiorida</taxon>
        <taxon>Eimeriorina</taxon>
        <taxon>Eimeriidae</taxon>
        <taxon>Cyclospora</taxon>
    </lineage>
</organism>
<sequence>MGGYLRSAAVAPLSPSVWRSDMTARILGTAAVALQKPERHSLAQQHTARGVLQETLEMRMQCEQMAEQLLCDVMLAGSKRLQPQQTSEKLPVLRKRLHQQSLQVYAAAAACELSAAFSMLAAAGEAGKRKAEPF</sequence>
<dbReference type="EMBL" id="JROU02000231">
    <property type="protein sequence ID" value="OEH79936.1"/>
    <property type="molecule type" value="Genomic_DNA"/>
</dbReference>
<proteinExistence type="predicted"/>